<evidence type="ECO:0000313" key="2">
    <source>
        <dbReference type="Proteomes" id="UP001163603"/>
    </source>
</evidence>
<gene>
    <name evidence="1" type="ORF">Pint_36429</name>
</gene>
<reference evidence="2" key="1">
    <citation type="journal article" date="2023" name="G3 (Bethesda)">
        <title>Genome assembly and association tests identify interacting loci associated with vigor, precocity, and sex in interspecific pistachio rootstocks.</title>
        <authorList>
            <person name="Palmer W."/>
            <person name="Jacygrad E."/>
            <person name="Sagayaradj S."/>
            <person name="Cavanaugh K."/>
            <person name="Han R."/>
            <person name="Bertier L."/>
            <person name="Beede B."/>
            <person name="Kafkas S."/>
            <person name="Golino D."/>
            <person name="Preece J."/>
            <person name="Michelmore R."/>
        </authorList>
    </citation>
    <scope>NUCLEOTIDE SEQUENCE [LARGE SCALE GENOMIC DNA]</scope>
</reference>
<evidence type="ECO:0000313" key="1">
    <source>
        <dbReference type="EMBL" id="KAJ0028222.1"/>
    </source>
</evidence>
<protein>
    <submittedName>
        <fullName evidence="1">Uncharacterized protein</fullName>
    </submittedName>
</protein>
<comment type="caution">
    <text evidence="1">The sequence shown here is derived from an EMBL/GenBank/DDBJ whole genome shotgun (WGS) entry which is preliminary data.</text>
</comment>
<dbReference type="Proteomes" id="UP001163603">
    <property type="component" value="Chromosome 9"/>
</dbReference>
<name>A0ACC0Y1D3_9ROSI</name>
<proteinExistence type="predicted"/>
<sequence>MNEELRYGNQPALLDNINNARKCLTQVQVQHVTKKSSDELLRKFAEVGDEGKAKKELVRLSKRRNRGGGRRESEFCENFNGNGSLVERKWLLPPAATRRSALLRQLGIGRSPVLRGRDFKNKSLLGTIEKTWRRTVEGASKVFMEKHYNRHKRLINDIV</sequence>
<accession>A0ACC0Y1D3</accession>
<keyword evidence="2" id="KW-1185">Reference proteome</keyword>
<dbReference type="EMBL" id="CM047744">
    <property type="protein sequence ID" value="KAJ0028222.1"/>
    <property type="molecule type" value="Genomic_DNA"/>
</dbReference>
<organism evidence="1 2">
    <name type="scientific">Pistacia integerrima</name>
    <dbReference type="NCBI Taxonomy" id="434235"/>
    <lineage>
        <taxon>Eukaryota</taxon>
        <taxon>Viridiplantae</taxon>
        <taxon>Streptophyta</taxon>
        <taxon>Embryophyta</taxon>
        <taxon>Tracheophyta</taxon>
        <taxon>Spermatophyta</taxon>
        <taxon>Magnoliopsida</taxon>
        <taxon>eudicotyledons</taxon>
        <taxon>Gunneridae</taxon>
        <taxon>Pentapetalae</taxon>
        <taxon>rosids</taxon>
        <taxon>malvids</taxon>
        <taxon>Sapindales</taxon>
        <taxon>Anacardiaceae</taxon>
        <taxon>Pistacia</taxon>
    </lineage>
</organism>